<evidence type="ECO:0000313" key="1">
    <source>
        <dbReference type="EMBL" id="KAJ9638868.1"/>
    </source>
</evidence>
<organism evidence="1 2">
    <name type="scientific">Coniosporium tulheliwenetii</name>
    <dbReference type="NCBI Taxonomy" id="3383036"/>
    <lineage>
        <taxon>Eukaryota</taxon>
        <taxon>Fungi</taxon>
        <taxon>Dikarya</taxon>
        <taxon>Ascomycota</taxon>
        <taxon>Pezizomycotina</taxon>
        <taxon>Dothideomycetes</taxon>
        <taxon>Dothideomycetes incertae sedis</taxon>
        <taxon>Coniosporium</taxon>
    </lineage>
</organism>
<dbReference type="EMBL" id="JAPDRP010000020">
    <property type="protein sequence ID" value="KAJ9638868.1"/>
    <property type="molecule type" value="Genomic_DNA"/>
</dbReference>
<evidence type="ECO:0000313" key="2">
    <source>
        <dbReference type="Proteomes" id="UP001172680"/>
    </source>
</evidence>
<reference evidence="1" key="1">
    <citation type="submission" date="2022-10" db="EMBL/GenBank/DDBJ databases">
        <title>Culturing micro-colonial fungi from biological soil crusts in the Mojave desert and describing Neophaeococcomyces mojavensis, and introducing the new genera and species Taxawa tesnikishii.</title>
        <authorList>
            <person name="Kurbessoian T."/>
            <person name="Stajich J.E."/>
        </authorList>
    </citation>
    <scope>NUCLEOTIDE SEQUENCE</scope>
    <source>
        <strain evidence="1">JES_115</strain>
    </source>
</reference>
<keyword evidence="2" id="KW-1185">Reference proteome</keyword>
<accession>A0ACC2YV42</accession>
<sequence length="795" mass="88443">MAYGNETSTPARRQSIVIPTSLLSCDSHSWGGSPTAGGIPRTPDEEFGHDSIPIYQRRNSRRAARRATVSNIPAPLPLVPQTRIQDYSSPVASPRRAHTVISRASSPQPSRESDLIQLSPSLSLRSVPTTPGSSTTGSPQLTPPKFCYPREHYTLYDIPSAANSRVRRLSDPFADPPSRSSTPSRSPTPDAASAWPEDDENEAILTPVEARSRRLSLPALTANVQGKLQGAVHGAAAAAARNLKDEKMIELYEKAKTRGQHLKRRPWVQIAFQYSVYVLLVCTVYFVLIGVPLWDGAVYYMWKLLSKTFILQYGFTIFVGIAAIYAFLPLLIFFEKDPPAALPLDDPRVQETCLLIPCYKSASLIENTLKAALKIFPAKNIFVVANGNSPTPIDNTAEVVAPYGVNHVWSPIGSKIVAQFVGCYAAKDFKYILLIDDDCALPPNFPIVSARITGRIKCVGYTIKSVGPGSTLGTLCQQAQDLEYKLSGLQRAVAGMIGSATFPHGAISLWDREFLIKTFHEHPGFSVSEDWFFGHVARKLGSRITMCTSVFVETETPSAVFFSSGGSRGGFGEMTIWKQRFYRWNFFFVNGMWYNMAYILFSWRLGIWELGAKLFVWQEVYETLLYILAPFILPICFYIRPAFTGILMGVTAGIYLLNVIVFNEIHLRRKGERVTWGCIAYYMPYKMVLTFVNILSCYWSIFKYAQYFAVRHPKVIEDERAVEVVLKLDDAADEARSLNEKAPTMAQPPTTRRRGRSMTAEFVAAPLDGEEGGAEGLRRAESKGMGVWGGAFRSR</sequence>
<protein>
    <submittedName>
        <fullName evidence="1">Uncharacterized protein</fullName>
    </submittedName>
</protein>
<name>A0ACC2YV42_9PEZI</name>
<comment type="caution">
    <text evidence="1">The sequence shown here is derived from an EMBL/GenBank/DDBJ whole genome shotgun (WGS) entry which is preliminary data.</text>
</comment>
<proteinExistence type="predicted"/>
<dbReference type="Proteomes" id="UP001172680">
    <property type="component" value="Unassembled WGS sequence"/>
</dbReference>
<gene>
    <name evidence="1" type="ORF">H2199_006728</name>
</gene>